<dbReference type="InterPro" id="IPR003852">
    <property type="entry name" value="Sig_transdc_His_kinase_KdpD_N"/>
</dbReference>
<keyword evidence="18" id="KW-1185">Reference proteome</keyword>
<feature type="transmembrane region" description="Helical" evidence="15">
    <location>
        <begin position="379"/>
        <end position="399"/>
    </location>
</feature>
<dbReference type="EC" id="2.7.13.3" evidence="4"/>
<dbReference type="SUPFAM" id="SSF52540">
    <property type="entry name" value="P-loop containing nucleoside triphosphate hydrolases"/>
    <property type="match status" value="1"/>
</dbReference>
<dbReference type="Gene3D" id="3.30.565.10">
    <property type="entry name" value="Histidine kinase-like ATPase, C-terminal domain"/>
    <property type="match status" value="1"/>
</dbReference>
<proteinExistence type="predicted"/>
<dbReference type="InterPro" id="IPR014729">
    <property type="entry name" value="Rossmann-like_a/b/a_fold"/>
</dbReference>
<evidence type="ECO:0000256" key="14">
    <source>
        <dbReference type="SAM" id="MobiDB-lite"/>
    </source>
</evidence>
<keyword evidence="9" id="KW-0418">Kinase</keyword>
<evidence type="ECO:0000256" key="11">
    <source>
        <dbReference type="ARBA" id="ARBA00022989"/>
    </source>
</evidence>
<evidence type="ECO:0000256" key="12">
    <source>
        <dbReference type="ARBA" id="ARBA00023012"/>
    </source>
</evidence>
<evidence type="ECO:0000313" key="17">
    <source>
        <dbReference type="EMBL" id="MEI4278763.1"/>
    </source>
</evidence>
<dbReference type="SUPFAM" id="SSF47384">
    <property type="entry name" value="Homodimeric domain of signal transducing histidine kinase"/>
    <property type="match status" value="1"/>
</dbReference>
<dbReference type="Gene3D" id="1.20.120.620">
    <property type="entry name" value="Backbone structure of the membrane domain of e. Coli histidine kinase receptor kdpd"/>
    <property type="match status" value="1"/>
</dbReference>
<dbReference type="InterPro" id="IPR036097">
    <property type="entry name" value="HisK_dim/P_sf"/>
</dbReference>
<dbReference type="PANTHER" id="PTHR45569">
    <property type="entry name" value="SENSOR PROTEIN KDPD"/>
    <property type="match status" value="1"/>
</dbReference>
<evidence type="ECO:0000256" key="6">
    <source>
        <dbReference type="ARBA" id="ARBA00022679"/>
    </source>
</evidence>
<sequence>MGRGTLRIYLGAAPGVGKTFAALGEAHRRAARGTDVVVGLVETHGRDGTGRQLEGLEVLPRAEVTHRGVTLSEFDVDAALLRAPELLVLDELAHTNAPGSRNRYRWQDVEELVAAGISVLSTINVQHLASLTDVVAQITGVTQGETVPDEVVRRADQVELVDMSPEALRRRLAHGNVYPAERVDAAMGNWFRVGNLTALRELALLWLADRVDEGLRRYRAEHDIDHVWETRERVVVALTGGPEGETLVRRAARVARRGGDGVLLAVHVLRSDGLTGASPAALRTQRALVESLGGSYHQVVGDDVPAALLEFARGVDATQLVLGTSRRSRWARAVRGGIGGEVIAAGGEIDVHMVTHGAAGSRGLQLPPLTGALTARRRWAGLVLALVGVPTVTAVCLLLGSALSLASVLLVFLLLVVAVALVGGLYPALVAAVVGGLAENWFFTQPTGRLTVSQLDDVIALGGYLVVAVAVATVVDRSARRATAAARSRAETALLASLSRSVLAGNRGLPSLLEQVREAFGLQAVSLVEVGTADDPSGGAGVVAACGEEQGPTEDVPVTDTLRMRLCGRPLAPNDRRVLVAFAEQAAVALKQGRLAVQAAEADRLAAGNSMRTALLAAVSHDLRTPLAGIKAASSALRSTELRLTEADRVELVETVDESADRLTALVDNLLDMSRLQAGALTPVTAPADLLGVVHRALTWVPDPSAIAVHAPDDLPPVLADPGLLERVVANLADNAARHAPGSPVVISAGTIADRVEVRVVDRGPGVAAQDRQRVFAPFQRLGDAPAGQGVGLGLAVARGLTEAMGGTLDVEDTPGGGLTMVLSLQVARTPGPRPADEEGVPDLLADRAGDGQVRGLR</sequence>
<dbReference type="InterPro" id="IPR004358">
    <property type="entry name" value="Sig_transdc_His_kin-like_C"/>
</dbReference>
<dbReference type="PROSITE" id="PS50109">
    <property type="entry name" value="HIS_KIN"/>
    <property type="match status" value="1"/>
</dbReference>
<dbReference type="InterPro" id="IPR003661">
    <property type="entry name" value="HisK_dim/P_dom"/>
</dbReference>
<evidence type="ECO:0000256" key="13">
    <source>
        <dbReference type="ARBA" id="ARBA00023136"/>
    </source>
</evidence>
<dbReference type="Pfam" id="PF00582">
    <property type="entry name" value="Usp"/>
    <property type="match status" value="1"/>
</dbReference>
<evidence type="ECO:0000256" key="15">
    <source>
        <dbReference type="SAM" id="Phobius"/>
    </source>
</evidence>
<dbReference type="Gene3D" id="3.40.50.620">
    <property type="entry name" value="HUPs"/>
    <property type="match status" value="1"/>
</dbReference>
<feature type="transmembrane region" description="Helical" evidence="15">
    <location>
        <begin position="458"/>
        <end position="475"/>
    </location>
</feature>
<dbReference type="SMART" id="SM00388">
    <property type="entry name" value="HisKA"/>
    <property type="match status" value="1"/>
</dbReference>
<dbReference type="InterPro" id="IPR038318">
    <property type="entry name" value="KdpD_sf"/>
</dbReference>
<accession>A0ABU8E539</accession>
<dbReference type="Pfam" id="PF02518">
    <property type="entry name" value="HATPase_c"/>
    <property type="match status" value="1"/>
</dbReference>
<dbReference type="SMART" id="SM00387">
    <property type="entry name" value="HATPase_c"/>
    <property type="match status" value="1"/>
</dbReference>
<dbReference type="GO" id="GO:0005524">
    <property type="term" value="F:ATP binding"/>
    <property type="evidence" value="ECO:0007669"/>
    <property type="project" value="UniProtKB-KW"/>
</dbReference>
<dbReference type="PANTHER" id="PTHR45569:SF1">
    <property type="entry name" value="SENSOR PROTEIN KDPD"/>
    <property type="match status" value="1"/>
</dbReference>
<name>A0ABU8E539_9ACTN</name>
<comment type="caution">
    <text evidence="17">The sequence shown here is derived from an EMBL/GenBank/DDBJ whole genome shotgun (WGS) entry which is preliminary data.</text>
</comment>
<dbReference type="PRINTS" id="PR00344">
    <property type="entry name" value="BCTRLSENSOR"/>
</dbReference>
<dbReference type="SUPFAM" id="SSF52402">
    <property type="entry name" value="Adenine nucleotide alpha hydrolases-like"/>
    <property type="match status" value="1"/>
</dbReference>
<evidence type="ECO:0000256" key="5">
    <source>
        <dbReference type="ARBA" id="ARBA00022553"/>
    </source>
</evidence>
<dbReference type="Pfam" id="PF00512">
    <property type="entry name" value="HisKA"/>
    <property type="match status" value="1"/>
</dbReference>
<keyword evidence="8" id="KW-0547">Nucleotide-binding</keyword>
<keyword evidence="11 15" id="KW-1133">Transmembrane helix</keyword>
<keyword evidence="5" id="KW-0597">Phosphoprotein</keyword>
<dbReference type="EMBL" id="JBAPLV010000009">
    <property type="protein sequence ID" value="MEI4278763.1"/>
    <property type="molecule type" value="Genomic_DNA"/>
</dbReference>
<protein>
    <recommendedName>
        <fullName evidence="4">histidine kinase</fullName>
        <ecNumber evidence="4">2.7.13.3</ecNumber>
    </recommendedName>
</protein>
<evidence type="ECO:0000256" key="1">
    <source>
        <dbReference type="ARBA" id="ARBA00000085"/>
    </source>
</evidence>
<reference evidence="17 18" key="1">
    <citation type="submission" date="2024-03" db="EMBL/GenBank/DDBJ databases">
        <title>Draft genome sequence of Klenkia terrae.</title>
        <authorList>
            <person name="Duangmal K."/>
            <person name="Chantavorakit T."/>
        </authorList>
    </citation>
    <scope>NUCLEOTIDE SEQUENCE [LARGE SCALE GENOMIC DNA]</scope>
    <source>
        <strain evidence="17 18">JCM 17786</strain>
    </source>
</reference>
<feature type="domain" description="Histidine kinase" evidence="16">
    <location>
        <begin position="618"/>
        <end position="829"/>
    </location>
</feature>
<feature type="transmembrane region" description="Helical" evidence="15">
    <location>
        <begin position="411"/>
        <end position="438"/>
    </location>
</feature>
<dbReference type="Gene3D" id="3.40.50.300">
    <property type="entry name" value="P-loop containing nucleotide triphosphate hydrolases"/>
    <property type="match status" value="1"/>
</dbReference>
<dbReference type="InterPro" id="IPR052023">
    <property type="entry name" value="Histidine_kinase_KdpD"/>
</dbReference>
<keyword evidence="6" id="KW-0808">Transferase</keyword>
<dbReference type="InterPro" id="IPR005467">
    <property type="entry name" value="His_kinase_dom"/>
</dbReference>
<comment type="subcellular location">
    <subcellularLocation>
        <location evidence="3">Cell membrane</location>
    </subcellularLocation>
    <subcellularLocation>
        <location evidence="2">Membrane</location>
        <topology evidence="2">Multi-pass membrane protein</topology>
    </subcellularLocation>
</comment>
<evidence type="ECO:0000259" key="16">
    <source>
        <dbReference type="PROSITE" id="PS50109"/>
    </source>
</evidence>
<dbReference type="InterPro" id="IPR027417">
    <property type="entry name" value="P-loop_NTPase"/>
</dbReference>
<keyword evidence="7 15" id="KW-0812">Transmembrane</keyword>
<keyword evidence="13 15" id="KW-0472">Membrane</keyword>
<dbReference type="RefSeq" id="WP_336392232.1">
    <property type="nucleotide sequence ID" value="NZ_JBAPLV010000009.1"/>
</dbReference>
<dbReference type="Gene3D" id="1.10.287.130">
    <property type="match status" value="1"/>
</dbReference>
<dbReference type="InterPro" id="IPR036890">
    <property type="entry name" value="HATPase_C_sf"/>
</dbReference>
<dbReference type="Pfam" id="PF13493">
    <property type="entry name" value="DUF4118"/>
    <property type="match status" value="1"/>
</dbReference>
<dbReference type="Pfam" id="PF02702">
    <property type="entry name" value="KdpD"/>
    <property type="match status" value="1"/>
</dbReference>
<evidence type="ECO:0000256" key="7">
    <source>
        <dbReference type="ARBA" id="ARBA00022692"/>
    </source>
</evidence>
<gene>
    <name evidence="17" type="ORF">UXQ13_09830</name>
</gene>
<evidence type="ECO:0000256" key="9">
    <source>
        <dbReference type="ARBA" id="ARBA00022777"/>
    </source>
</evidence>
<evidence type="ECO:0000313" key="18">
    <source>
        <dbReference type="Proteomes" id="UP001373496"/>
    </source>
</evidence>
<dbReference type="InterPro" id="IPR003594">
    <property type="entry name" value="HATPase_dom"/>
</dbReference>
<dbReference type="InterPro" id="IPR006016">
    <property type="entry name" value="UspA"/>
</dbReference>
<dbReference type="Proteomes" id="UP001373496">
    <property type="component" value="Unassembled WGS sequence"/>
</dbReference>
<dbReference type="InterPro" id="IPR025201">
    <property type="entry name" value="KdpD_TM"/>
</dbReference>
<keyword evidence="10 17" id="KW-0067">ATP-binding</keyword>
<organism evidence="17 18">
    <name type="scientific">Klenkia terrae</name>
    <dbReference type="NCBI Taxonomy" id="1052259"/>
    <lineage>
        <taxon>Bacteria</taxon>
        <taxon>Bacillati</taxon>
        <taxon>Actinomycetota</taxon>
        <taxon>Actinomycetes</taxon>
        <taxon>Geodermatophilales</taxon>
        <taxon>Geodermatophilaceae</taxon>
        <taxon>Klenkia</taxon>
    </lineage>
</organism>
<evidence type="ECO:0000256" key="2">
    <source>
        <dbReference type="ARBA" id="ARBA00004141"/>
    </source>
</evidence>
<dbReference type="SUPFAM" id="SSF55874">
    <property type="entry name" value="ATPase domain of HSP90 chaperone/DNA topoisomerase II/histidine kinase"/>
    <property type="match status" value="1"/>
</dbReference>
<evidence type="ECO:0000256" key="10">
    <source>
        <dbReference type="ARBA" id="ARBA00022840"/>
    </source>
</evidence>
<dbReference type="CDD" id="cd00075">
    <property type="entry name" value="HATPase"/>
    <property type="match status" value="1"/>
</dbReference>
<evidence type="ECO:0000256" key="8">
    <source>
        <dbReference type="ARBA" id="ARBA00022741"/>
    </source>
</evidence>
<evidence type="ECO:0000256" key="4">
    <source>
        <dbReference type="ARBA" id="ARBA00012438"/>
    </source>
</evidence>
<evidence type="ECO:0000256" key="3">
    <source>
        <dbReference type="ARBA" id="ARBA00004236"/>
    </source>
</evidence>
<dbReference type="CDD" id="cd00082">
    <property type="entry name" value="HisKA"/>
    <property type="match status" value="1"/>
</dbReference>
<feature type="region of interest" description="Disordered" evidence="14">
    <location>
        <begin position="829"/>
        <end position="858"/>
    </location>
</feature>
<keyword evidence="12" id="KW-0902">Two-component regulatory system</keyword>
<comment type="catalytic activity">
    <reaction evidence="1">
        <text>ATP + protein L-histidine = ADP + protein N-phospho-L-histidine.</text>
        <dbReference type="EC" id="2.7.13.3"/>
    </reaction>
</comment>